<dbReference type="AlphaFoldDB" id="X1ATK8"/>
<protein>
    <submittedName>
        <fullName evidence="2">Uncharacterized protein</fullName>
    </submittedName>
</protein>
<organism evidence="2">
    <name type="scientific">marine sediment metagenome</name>
    <dbReference type="NCBI Taxonomy" id="412755"/>
    <lineage>
        <taxon>unclassified sequences</taxon>
        <taxon>metagenomes</taxon>
        <taxon>ecological metagenomes</taxon>
    </lineage>
</organism>
<dbReference type="EMBL" id="BART01001706">
    <property type="protein sequence ID" value="GAG72612.1"/>
    <property type="molecule type" value="Genomic_DNA"/>
</dbReference>
<sequence>MATNIPLIKIKGNLITVANIIILAGLSVGGADIKVPKEEKQKAAIIVPKINEKFIISTPNNMQLTNKTKE</sequence>
<proteinExistence type="predicted"/>
<feature type="non-terminal residue" evidence="2">
    <location>
        <position position="70"/>
    </location>
</feature>
<comment type="caution">
    <text evidence="2">The sequence shown here is derived from an EMBL/GenBank/DDBJ whole genome shotgun (WGS) entry which is preliminary data.</text>
</comment>
<reference evidence="2" key="1">
    <citation type="journal article" date="2014" name="Front. Microbiol.">
        <title>High frequency of phylogenetically diverse reductive dehalogenase-homologous genes in deep subseafloor sedimentary metagenomes.</title>
        <authorList>
            <person name="Kawai M."/>
            <person name="Futagami T."/>
            <person name="Toyoda A."/>
            <person name="Takaki Y."/>
            <person name="Nishi S."/>
            <person name="Hori S."/>
            <person name="Arai W."/>
            <person name="Tsubouchi T."/>
            <person name="Morono Y."/>
            <person name="Uchiyama I."/>
            <person name="Ito T."/>
            <person name="Fujiyama A."/>
            <person name="Inagaki F."/>
            <person name="Takami H."/>
        </authorList>
    </citation>
    <scope>NUCLEOTIDE SEQUENCE</scope>
    <source>
        <strain evidence="2">Expedition CK06-06</strain>
    </source>
</reference>
<keyword evidence="1" id="KW-0812">Transmembrane</keyword>
<keyword evidence="1" id="KW-1133">Transmembrane helix</keyword>
<accession>X1ATK8</accession>
<evidence type="ECO:0000313" key="2">
    <source>
        <dbReference type="EMBL" id="GAG72612.1"/>
    </source>
</evidence>
<name>X1ATK8_9ZZZZ</name>
<gene>
    <name evidence="2" type="ORF">S01H4_05770</name>
</gene>
<feature type="transmembrane region" description="Helical" evidence="1">
    <location>
        <begin position="12"/>
        <end position="33"/>
    </location>
</feature>
<keyword evidence="1" id="KW-0472">Membrane</keyword>
<evidence type="ECO:0000256" key="1">
    <source>
        <dbReference type="SAM" id="Phobius"/>
    </source>
</evidence>